<evidence type="ECO:0000313" key="3">
    <source>
        <dbReference type="Proteomes" id="UP001430700"/>
    </source>
</evidence>
<evidence type="ECO:0000313" key="2">
    <source>
        <dbReference type="EMBL" id="MCC9019919.1"/>
    </source>
</evidence>
<dbReference type="SUPFAM" id="SSF50242">
    <property type="entry name" value="TIMP-like"/>
    <property type="match status" value="1"/>
</dbReference>
<proteinExistence type="predicted"/>
<keyword evidence="3" id="KW-1185">Reference proteome</keyword>
<keyword evidence="1" id="KW-0732">Signal</keyword>
<dbReference type="RefSeq" id="WP_230000918.1">
    <property type="nucleotide sequence ID" value="NZ_JAJJMN010000002.1"/>
</dbReference>
<comment type="caution">
    <text evidence="2">The sequence shown here is derived from an EMBL/GenBank/DDBJ whole genome shotgun (WGS) entry which is preliminary data.</text>
</comment>
<evidence type="ECO:0008006" key="4">
    <source>
        <dbReference type="Google" id="ProtNLM"/>
    </source>
</evidence>
<reference evidence="2" key="1">
    <citation type="submission" date="2021-11" db="EMBL/GenBank/DDBJ databases">
        <title>Description of novel Flavobacterium species.</title>
        <authorList>
            <person name="Saticioglu I.B."/>
            <person name="Ay H."/>
            <person name="Altun S."/>
            <person name="Duman M."/>
        </authorList>
    </citation>
    <scope>NUCLEOTIDE SEQUENCE</scope>
    <source>
        <strain evidence="2">F-126</strain>
    </source>
</reference>
<dbReference type="Gene3D" id="2.40.50.120">
    <property type="match status" value="1"/>
</dbReference>
<organism evidence="2 3">
    <name type="scientific">Flavobacterium lipolyticum</name>
    <dbReference type="NCBI Taxonomy" id="2893754"/>
    <lineage>
        <taxon>Bacteria</taxon>
        <taxon>Pseudomonadati</taxon>
        <taxon>Bacteroidota</taxon>
        <taxon>Flavobacteriia</taxon>
        <taxon>Flavobacteriales</taxon>
        <taxon>Flavobacteriaceae</taxon>
        <taxon>Flavobacterium</taxon>
    </lineage>
</organism>
<name>A0ABS8M536_9FLAO</name>
<dbReference type="PROSITE" id="PS51257">
    <property type="entry name" value="PROKAR_LIPOPROTEIN"/>
    <property type="match status" value="1"/>
</dbReference>
<feature type="signal peptide" evidence="1">
    <location>
        <begin position="1"/>
        <end position="18"/>
    </location>
</feature>
<dbReference type="InterPro" id="IPR008993">
    <property type="entry name" value="TIMP-like_OB-fold"/>
</dbReference>
<feature type="chain" id="PRO_5045129687" description="Tissue inhibitor of metalloproteinase" evidence="1">
    <location>
        <begin position="19"/>
        <end position="154"/>
    </location>
</feature>
<evidence type="ECO:0000256" key="1">
    <source>
        <dbReference type="SAM" id="SignalP"/>
    </source>
</evidence>
<accession>A0ABS8M536</accession>
<gene>
    <name evidence="2" type="ORF">LNQ34_19300</name>
</gene>
<dbReference type="EMBL" id="JAJJMN010000002">
    <property type="protein sequence ID" value="MCC9019919.1"/>
    <property type="molecule type" value="Genomic_DNA"/>
</dbReference>
<dbReference type="Proteomes" id="UP001430700">
    <property type="component" value="Unassembled WGS sequence"/>
</dbReference>
<sequence length="154" mass="18117">MKNTMIFLFFYCPSIVLACSCIGKSMINSEIKKTDVLFLGKVLSKKIFSMKIEYLPEEFYPKKIEYKVLVTKKYKGNIITDTLKIVTGIGSGDCGFNFLIDHSYIIYGMYSEKRLESREKVNEFIETDICTRTRLYECLEEKKIVRYLRRHPSR</sequence>
<protein>
    <recommendedName>
        <fullName evidence="4">Tissue inhibitor of metalloproteinase</fullName>
    </recommendedName>
</protein>